<gene>
    <name evidence="1" type="ORF">L2764_12620</name>
</gene>
<evidence type="ECO:0000313" key="1">
    <source>
        <dbReference type="EMBL" id="MCL1125297.1"/>
    </source>
</evidence>
<proteinExistence type="predicted"/>
<reference evidence="1 2" key="1">
    <citation type="submission" date="2022-01" db="EMBL/GenBank/DDBJ databases">
        <title>Whole genome-based taxonomy of the Shewanellaceae.</title>
        <authorList>
            <person name="Martin-Rodriguez A.J."/>
        </authorList>
    </citation>
    <scope>NUCLEOTIDE SEQUENCE [LARGE SCALE GENOMIC DNA]</scope>
    <source>
        <strain evidence="1 2">DSM 17177</strain>
    </source>
</reference>
<sequence>MLSDQQDFLLMGQAGYGINNWAMHYFINWNNTTLLLQESWGVGSYSDINLAKKRLSYKYEQLKKILVQVHKKSASFPGRLVVIDSEYNQSGWGWKKSDTHVEWEKEDMDIFENVNQALAQID</sequence>
<evidence type="ECO:0000313" key="2">
    <source>
        <dbReference type="Proteomes" id="UP001203423"/>
    </source>
</evidence>
<organism evidence="1 2">
    <name type="scientific">Shewanella surugensis</name>
    <dbReference type="NCBI Taxonomy" id="212020"/>
    <lineage>
        <taxon>Bacteria</taxon>
        <taxon>Pseudomonadati</taxon>
        <taxon>Pseudomonadota</taxon>
        <taxon>Gammaproteobacteria</taxon>
        <taxon>Alteromonadales</taxon>
        <taxon>Shewanellaceae</taxon>
        <taxon>Shewanella</taxon>
    </lineage>
</organism>
<dbReference type="EMBL" id="JAKIKS010000044">
    <property type="protein sequence ID" value="MCL1125297.1"/>
    <property type="molecule type" value="Genomic_DNA"/>
</dbReference>
<dbReference type="Proteomes" id="UP001203423">
    <property type="component" value="Unassembled WGS sequence"/>
</dbReference>
<comment type="caution">
    <text evidence="1">The sequence shown here is derived from an EMBL/GenBank/DDBJ whole genome shotgun (WGS) entry which is preliminary data.</text>
</comment>
<protein>
    <submittedName>
        <fullName evidence="1">Uncharacterized protein</fullName>
    </submittedName>
</protein>
<dbReference type="RefSeq" id="WP_248940611.1">
    <property type="nucleotide sequence ID" value="NZ_JAKIKS010000044.1"/>
</dbReference>
<name>A0ABT0LC65_9GAMM</name>
<accession>A0ABT0LC65</accession>
<keyword evidence="2" id="KW-1185">Reference proteome</keyword>